<dbReference type="Proteomes" id="UP001221898">
    <property type="component" value="Unassembled WGS sequence"/>
</dbReference>
<evidence type="ECO:0000313" key="1">
    <source>
        <dbReference type="EMBL" id="KAJ8414683.1"/>
    </source>
</evidence>
<dbReference type="PANTHER" id="PTHR45913:SF21">
    <property type="entry name" value="DUF4371 DOMAIN-CONTAINING PROTEIN"/>
    <property type="match status" value="1"/>
</dbReference>
<evidence type="ECO:0000313" key="2">
    <source>
        <dbReference type="Proteomes" id="UP001221898"/>
    </source>
</evidence>
<comment type="caution">
    <text evidence="1">The sequence shown here is derived from an EMBL/GenBank/DDBJ whole genome shotgun (WGS) entry which is preliminary data.</text>
</comment>
<name>A0AAD7T5M7_9TELE</name>
<dbReference type="AlphaFoldDB" id="A0AAD7T5M7"/>
<dbReference type="PANTHER" id="PTHR45913">
    <property type="entry name" value="EPM2A-INTERACTING PROTEIN 1"/>
    <property type="match status" value="1"/>
</dbReference>
<accession>A0AAD7T5M7</accession>
<gene>
    <name evidence="1" type="ORF">AAFF_G00038850</name>
</gene>
<proteinExistence type="predicted"/>
<sequence>MLNERGIDPKTVVSIATDGAPAMTGRERGVVQQLKEHHPDRMSRHSIVHQSVLCASLGEELSEVMETIMRLVNYLTPSSALQHISDRGQCYF</sequence>
<dbReference type="EMBL" id="JAINUG010000012">
    <property type="protein sequence ID" value="KAJ8414683.1"/>
    <property type="molecule type" value="Genomic_DNA"/>
</dbReference>
<organism evidence="1 2">
    <name type="scientific">Aldrovandia affinis</name>
    <dbReference type="NCBI Taxonomy" id="143900"/>
    <lineage>
        <taxon>Eukaryota</taxon>
        <taxon>Metazoa</taxon>
        <taxon>Chordata</taxon>
        <taxon>Craniata</taxon>
        <taxon>Vertebrata</taxon>
        <taxon>Euteleostomi</taxon>
        <taxon>Actinopterygii</taxon>
        <taxon>Neopterygii</taxon>
        <taxon>Teleostei</taxon>
        <taxon>Notacanthiformes</taxon>
        <taxon>Halosauridae</taxon>
        <taxon>Aldrovandia</taxon>
    </lineage>
</organism>
<reference evidence="1" key="1">
    <citation type="journal article" date="2023" name="Science">
        <title>Genome structures resolve the early diversification of teleost fishes.</title>
        <authorList>
            <person name="Parey E."/>
            <person name="Louis A."/>
            <person name="Montfort J."/>
            <person name="Bouchez O."/>
            <person name="Roques C."/>
            <person name="Iampietro C."/>
            <person name="Lluch J."/>
            <person name="Castinel A."/>
            <person name="Donnadieu C."/>
            <person name="Desvignes T."/>
            <person name="Floi Bucao C."/>
            <person name="Jouanno E."/>
            <person name="Wen M."/>
            <person name="Mejri S."/>
            <person name="Dirks R."/>
            <person name="Jansen H."/>
            <person name="Henkel C."/>
            <person name="Chen W.J."/>
            <person name="Zahm M."/>
            <person name="Cabau C."/>
            <person name="Klopp C."/>
            <person name="Thompson A.W."/>
            <person name="Robinson-Rechavi M."/>
            <person name="Braasch I."/>
            <person name="Lecointre G."/>
            <person name="Bobe J."/>
            <person name="Postlethwait J.H."/>
            <person name="Berthelot C."/>
            <person name="Roest Crollius H."/>
            <person name="Guiguen Y."/>
        </authorList>
    </citation>
    <scope>NUCLEOTIDE SEQUENCE</scope>
    <source>
        <strain evidence="1">NC1722</strain>
    </source>
</reference>
<protein>
    <submittedName>
        <fullName evidence="1">Uncharacterized protein</fullName>
    </submittedName>
</protein>
<keyword evidence="2" id="KW-1185">Reference proteome</keyword>